<sequence>MAILARCSMLALGLFGMWGNVARAAPRRPADPNVVLERLPGGIAAQRKQLAQLRGRGDLDGALQLADAYLRLGRKEADPRFYAYAQSAIAPWSARSDPPPEIILRRATIRQFYHDFDGALTDLETLGRAGYDDPQVDLLTASILRIRGDYGQAMRYCQNLLAQPNQLLALTCAAEIQGLGGNPVPARAGLERAIGFETARRVGHLATPALLAWSRLVMAGLYERSDDAAKAGAWFRSALATMPDGPDAYALGAYADFLLDHRRDREVITLLDARQSSDGLLLRLALACAYLSGHGCPAEKGARLQASLAARFDAVRARGEVPHRGEEARFLLELKHQPGPAYRLALANWGMMKEPRDVLVLAQSALALGTREAAQNALRQLDQPAINDVRLSRLRQSLEKVLHNRPA</sequence>
<keyword evidence="3" id="KW-1185">Reference proteome</keyword>
<evidence type="ECO:0000313" key="3">
    <source>
        <dbReference type="Proteomes" id="UP000548867"/>
    </source>
</evidence>
<protein>
    <submittedName>
        <fullName evidence="2">Tetratricopeptide (TPR) repeat protein</fullName>
    </submittedName>
</protein>
<dbReference type="Proteomes" id="UP000548867">
    <property type="component" value="Unassembled WGS sequence"/>
</dbReference>
<comment type="caution">
    <text evidence="2">The sequence shown here is derived from an EMBL/GenBank/DDBJ whole genome shotgun (WGS) entry which is preliminary data.</text>
</comment>
<evidence type="ECO:0000313" key="2">
    <source>
        <dbReference type="EMBL" id="MBB3953728.1"/>
    </source>
</evidence>
<name>A0A7W6G4Y9_9SPHN</name>
<gene>
    <name evidence="2" type="ORF">GGR38_000655</name>
</gene>
<dbReference type="SUPFAM" id="SSF48452">
    <property type="entry name" value="TPR-like"/>
    <property type="match status" value="1"/>
</dbReference>
<proteinExistence type="predicted"/>
<dbReference type="EMBL" id="JACIDX010000002">
    <property type="protein sequence ID" value="MBB3953728.1"/>
    <property type="molecule type" value="Genomic_DNA"/>
</dbReference>
<organism evidence="2 3">
    <name type="scientific">Novosphingobium sediminicola</name>
    <dbReference type="NCBI Taxonomy" id="563162"/>
    <lineage>
        <taxon>Bacteria</taxon>
        <taxon>Pseudomonadati</taxon>
        <taxon>Pseudomonadota</taxon>
        <taxon>Alphaproteobacteria</taxon>
        <taxon>Sphingomonadales</taxon>
        <taxon>Sphingomonadaceae</taxon>
        <taxon>Novosphingobium</taxon>
    </lineage>
</organism>
<accession>A0A7W6G4Y9</accession>
<evidence type="ECO:0000256" key="1">
    <source>
        <dbReference type="SAM" id="SignalP"/>
    </source>
</evidence>
<dbReference type="InterPro" id="IPR011990">
    <property type="entry name" value="TPR-like_helical_dom_sf"/>
</dbReference>
<reference evidence="2 3" key="1">
    <citation type="submission" date="2020-08" db="EMBL/GenBank/DDBJ databases">
        <title>Genomic Encyclopedia of Type Strains, Phase IV (KMG-IV): sequencing the most valuable type-strain genomes for metagenomic binning, comparative biology and taxonomic classification.</title>
        <authorList>
            <person name="Goeker M."/>
        </authorList>
    </citation>
    <scope>NUCLEOTIDE SEQUENCE [LARGE SCALE GENOMIC DNA]</scope>
    <source>
        <strain evidence="2 3">DSM 27057</strain>
    </source>
</reference>
<dbReference type="AlphaFoldDB" id="A0A7W6G4Y9"/>
<feature type="signal peptide" evidence="1">
    <location>
        <begin position="1"/>
        <end position="24"/>
    </location>
</feature>
<dbReference type="Gene3D" id="1.25.40.10">
    <property type="entry name" value="Tetratricopeptide repeat domain"/>
    <property type="match status" value="1"/>
</dbReference>
<keyword evidence="1" id="KW-0732">Signal</keyword>
<dbReference type="RefSeq" id="WP_183622607.1">
    <property type="nucleotide sequence ID" value="NZ_JACIDX010000002.1"/>
</dbReference>
<feature type="chain" id="PRO_5030758351" evidence="1">
    <location>
        <begin position="25"/>
        <end position="407"/>
    </location>
</feature>